<evidence type="ECO:0000313" key="7">
    <source>
        <dbReference type="Proteomes" id="UP000595437"/>
    </source>
</evidence>
<sequence>NLRSIRPLDFDTIKSSVMKTNHLVSCGVGAEICARMMESDAFHYLDAPVVRVTGADVPMPYAKACEERATPQALNVASAVKKMLNKT</sequence>
<dbReference type="EC" id="1.2.4.1" evidence="4"/>
<dbReference type="PANTHER" id="PTHR11624:SF96">
    <property type="entry name" value="PYRUVATE DEHYDROGENASE E1 COMPONENT SUBUNIT BETA, MITOCHONDRIAL"/>
    <property type="match status" value="1"/>
</dbReference>
<dbReference type="GO" id="GO:0006086">
    <property type="term" value="P:pyruvate decarboxylation to acetyl-CoA"/>
    <property type="evidence" value="ECO:0007669"/>
    <property type="project" value="InterPro"/>
</dbReference>
<comment type="cofactor">
    <cofactor evidence="1 4">
        <name>thiamine diphosphate</name>
        <dbReference type="ChEBI" id="CHEBI:58937"/>
    </cofactor>
</comment>
<comment type="catalytic activity">
    <reaction evidence="4">
        <text>N(6)-[(R)-lipoyl]-L-lysyl-[protein] + pyruvate + H(+) = N(6)-[(R)-S(8)-acetyldihydrolipoyl]-L-lysyl-[protein] + CO2</text>
        <dbReference type="Rhea" id="RHEA:19189"/>
        <dbReference type="Rhea" id="RHEA-COMP:10474"/>
        <dbReference type="Rhea" id="RHEA-COMP:10478"/>
        <dbReference type="ChEBI" id="CHEBI:15361"/>
        <dbReference type="ChEBI" id="CHEBI:15378"/>
        <dbReference type="ChEBI" id="CHEBI:16526"/>
        <dbReference type="ChEBI" id="CHEBI:83099"/>
        <dbReference type="ChEBI" id="CHEBI:83111"/>
        <dbReference type="EC" id="1.2.4.1"/>
    </reaction>
</comment>
<protein>
    <recommendedName>
        <fullName evidence="4">Pyruvate dehydrogenase E1 component subunit beta</fullName>
        <ecNumber evidence="4">1.2.4.1</ecNumber>
    </recommendedName>
</protein>
<dbReference type="InterPro" id="IPR027110">
    <property type="entry name" value="PDHB_mito-type"/>
</dbReference>
<evidence type="ECO:0000313" key="6">
    <source>
        <dbReference type="EMBL" id="QQP37860.1"/>
    </source>
</evidence>
<dbReference type="OrthoDB" id="10266385at2759"/>
<evidence type="ECO:0000256" key="1">
    <source>
        <dbReference type="ARBA" id="ARBA00001964"/>
    </source>
</evidence>
<dbReference type="InterPro" id="IPR009014">
    <property type="entry name" value="Transketo_C/PFOR_II"/>
</dbReference>
<proteinExistence type="predicted"/>
<reference evidence="7" key="1">
    <citation type="submission" date="2021-01" db="EMBL/GenBank/DDBJ databases">
        <title>Caligus Genome Assembly.</title>
        <authorList>
            <person name="Gallardo-Escarate C."/>
        </authorList>
    </citation>
    <scope>NUCLEOTIDE SEQUENCE [LARGE SCALE GENOMIC DNA]</scope>
</reference>
<dbReference type="Proteomes" id="UP000595437">
    <property type="component" value="Chromosome 12"/>
</dbReference>
<dbReference type="AlphaFoldDB" id="A0A7T8GUP9"/>
<keyword evidence="4 6" id="KW-0670">Pyruvate</keyword>
<evidence type="ECO:0000256" key="4">
    <source>
        <dbReference type="RuleBase" id="RU364074"/>
    </source>
</evidence>
<keyword evidence="7" id="KW-1185">Reference proteome</keyword>
<comment type="function">
    <text evidence="4">The pyruvate dehydrogenase complex catalyzes the overall conversion of pyruvate to acetyl-CoA and CO2.</text>
</comment>
<evidence type="ECO:0000256" key="2">
    <source>
        <dbReference type="ARBA" id="ARBA00023002"/>
    </source>
</evidence>
<dbReference type="Gene3D" id="3.40.50.920">
    <property type="match status" value="1"/>
</dbReference>
<evidence type="ECO:0000259" key="5">
    <source>
        <dbReference type="Pfam" id="PF02780"/>
    </source>
</evidence>
<feature type="non-terminal residue" evidence="6">
    <location>
        <position position="1"/>
    </location>
</feature>
<gene>
    <name evidence="6" type="ORF">FKW44_018275</name>
</gene>
<dbReference type="InterPro" id="IPR033248">
    <property type="entry name" value="Transketolase_C"/>
</dbReference>
<keyword evidence="3 4" id="KW-0786">Thiamine pyrophosphate</keyword>
<dbReference type="PANTHER" id="PTHR11624">
    <property type="entry name" value="DEHYDROGENASE RELATED"/>
    <property type="match status" value="1"/>
</dbReference>
<feature type="domain" description="Transketolase C-terminal" evidence="5">
    <location>
        <begin position="1"/>
        <end position="73"/>
    </location>
</feature>
<keyword evidence="2 4" id="KW-0560">Oxidoreductase</keyword>
<dbReference type="SUPFAM" id="SSF52922">
    <property type="entry name" value="TK C-terminal domain-like"/>
    <property type="match status" value="1"/>
</dbReference>
<organism evidence="6 7">
    <name type="scientific">Caligus rogercresseyi</name>
    <name type="common">Sea louse</name>
    <dbReference type="NCBI Taxonomy" id="217165"/>
    <lineage>
        <taxon>Eukaryota</taxon>
        <taxon>Metazoa</taxon>
        <taxon>Ecdysozoa</taxon>
        <taxon>Arthropoda</taxon>
        <taxon>Crustacea</taxon>
        <taxon>Multicrustacea</taxon>
        <taxon>Hexanauplia</taxon>
        <taxon>Copepoda</taxon>
        <taxon>Siphonostomatoida</taxon>
        <taxon>Caligidae</taxon>
        <taxon>Caligus</taxon>
    </lineage>
</organism>
<name>A0A7T8GUP9_CALRO</name>
<dbReference type="Pfam" id="PF02780">
    <property type="entry name" value="Transketolase_C"/>
    <property type="match status" value="1"/>
</dbReference>
<dbReference type="EMBL" id="CP045901">
    <property type="protein sequence ID" value="QQP37860.1"/>
    <property type="molecule type" value="Genomic_DNA"/>
</dbReference>
<accession>A0A7T8GUP9</accession>
<evidence type="ECO:0000256" key="3">
    <source>
        <dbReference type="ARBA" id="ARBA00023052"/>
    </source>
</evidence>
<dbReference type="GO" id="GO:0004739">
    <property type="term" value="F:pyruvate dehydrogenase (acetyl-transferring) activity"/>
    <property type="evidence" value="ECO:0007669"/>
    <property type="project" value="UniProtKB-UniRule"/>
</dbReference>